<dbReference type="AlphaFoldDB" id="A0A0F9NYL4"/>
<evidence type="ECO:0000313" key="1">
    <source>
        <dbReference type="EMBL" id="KKM93925.1"/>
    </source>
</evidence>
<dbReference type="EMBL" id="LAZR01006208">
    <property type="protein sequence ID" value="KKM93925.1"/>
    <property type="molecule type" value="Genomic_DNA"/>
</dbReference>
<name>A0A0F9NYL4_9ZZZZ</name>
<proteinExistence type="predicted"/>
<accession>A0A0F9NYL4</accession>
<gene>
    <name evidence="1" type="ORF">LCGC14_1203570</name>
</gene>
<organism evidence="1">
    <name type="scientific">marine sediment metagenome</name>
    <dbReference type="NCBI Taxonomy" id="412755"/>
    <lineage>
        <taxon>unclassified sequences</taxon>
        <taxon>metagenomes</taxon>
        <taxon>ecological metagenomes</taxon>
    </lineage>
</organism>
<comment type="caution">
    <text evidence="1">The sequence shown here is derived from an EMBL/GenBank/DDBJ whole genome shotgun (WGS) entry which is preliminary data.</text>
</comment>
<sequence>MNIDWLVNMIAGSQSQRVHRKILDQLIADLNASKATFDAHTHQIEAIMDMGLTKAGLAIDANSEDVETANVFLFTIAGVCYSLAAQGAIDISTLPFTPTVLATAFQRIYLLHVTSAGVIDVTEGVAHASAAVVPATPAGKVALGYVKVVNATGSNFTFGTTGLDTGSITDTYVDLVGNASGGQELVASKPGSDTQEVAQGTAVVLTQSLTT</sequence>
<reference evidence="1" key="1">
    <citation type="journal article" date="2015" name="Nature">
        <title>Complex archaea that bridge the gap between prokaryotes and eukaryotes.</title>
        <authorList>
            <person name="Spang A."/>
            <person name="Saw J.H."/>
            <person name="Jorgensen S.L."/>
            <person name="Zaremba-Niedzwiedzka K."/>
            <person name="Martijn J."/>
            <person name="Lind A.E."/>
            <person name="van Eijk R."/>
            <person name="Schleper C."/>
            <person name="Guy L."/>
            <person name="Ettema T.J."/>
        </authorList>
    </citation>
    <scope>NUCLEOTIDE SEQUENCE</scope>
</reference>
<protein>
    <submittedName>
        <fullName evidence="1">Uncharacterized protein</fullName>
    </submittedName>
</protein>